<keyword evidence="7 11" id="KW-0949">S-adenosyl-L-methionine</keyword>
<evidence type="ECO:0000256" key="10">
    <source>
        <dbReference type="ARBA" id="ARBA00060970"/>
    </source>
</evidence>
<gene>
    <name evidence="11" type="primary">bioA</name>
    <name evidence="12" type="ORF">C095_06460</name>
</gene>
<dbReference type="InterPro" id="IPR049704">
    <property type="entry name" value="Aminotrans_3_PPA_site"/>
</dbReference>
<evidence type="ECO:0000313" key="13">
    <source>
        <dbReference type="Proteomes" id="UP000031184"/>
    </source>
</evidence>
<keyword evidence="8 11" id="KW-0093">Biotin biosynthesis</keyword>
<dbReference type="EC" id="2.6.1.62" evidence="11"/>
<dbReference type="PANTHER" id="PTHR42684:SF17">
    <property type="entry name" value="ADENOSYLMETHIONINE-8-AMINO-7-OXONONANOATE AMINOTRANSFERASE"/>
    <property type="match status" value="1"/>
</dbReference>
<evidence type="ECO:0000256" key="6">
    <source>
        <dbReference type="ARBA" id="ARBA00022679"/>
    </source>
</evidence>
<evidence type="ECO:0000256" key="9">
    <source>
        <dbReference type="ARBA" id="ARBA00022898"/>
    </source>
</evidence>
<comment type="subcellular location">
    <subcellularLocation>
        <location evidence="2 11">Cytoplasm</location>
    </subcellularLocation>
</comment>
<evidence type="ECO:0000256" key="3">
    <source>
        <dbReference type="ARBA" id="ARBA00011738"/>
    </source>
</evidence>
<proteinExistence type="inferred from homology"/>
<dbReference type="NCBIfam" id="NF004624">
    <property type="entry name" value="PRK05964.1"/>
    <property type="match status" value="1"/>
</dbReference>
<comment type="caution">
    <text evidence="12">The sequence shown here is derived from an EMBL/GenBank/DDBJ whole genome shotgun (WGS) entry which is preliminary data.</text>
</comment>
<dbReference type="OrthoDB" id="9801052at2"/>
<dbReference type="AlphaFoldDB" id="A0A017H5B9"/>
<feature type="binding site" evidence="11">
    <location>
        <begin position="116"/>
        <end position="117"/>
    </location>
    <ligand>
        <name>pyridoxal 5'-phosphate</name>
        <dbReference type="ChEBI" id="CHEBI:597326"/>
    </ligand>
</feature>
<dbReference type="InterPro" id="IPR015424">
    <property type="entry name" value="PyrdxlP-dep_Trfase"/>
</dbReference>
<feature type="modified residue" description="N6-(pyridoxal phosphate)lysine" evidence="11">
    <location>
        <position position="284"/>
    </location>
</feature>
<comment type="similarity">
    <text evidence="10 11">Belongs to the class-III pyridoxal-phosphate-dependent aminotransferase family. BioA subfamily.</text>
</comment>
<dbReference type="SUPFAM" id="SSF53383">
    <property type="entry name" value="PLP-dependent transferases"/>
    <property type="match status" value="1"/>
</dbReference>
<feature type="binding site" evidence="11">
    <location>
        <begin position="320"/>
        <end position="321"/>
    </location>
    <ligand>
        <name>pyridoxal 5'-phosphate</name>
        <dbReference type="ChEBI" id="CHEBI:597326"/>
    </ligand>
</feature>
<evidence type="ECO:0000256" key="4">
    <source>
        <dbReference type="ARBA" id="ARBA00022490"/>
    </source>
</evidence>
<evidence type="ECO:0000313" key="12">
    <source>
        <dbReference type="EMBL" id="KID49068.1"/>
    </source>
</evidence>
<evidence type="ECO:0000256" key="5">
    <source>
        <dbReference type="ARBA" id="ARBA00022576"/>
    </source>
</evidence>
<dbReference type="PIRSF" id="PIRSF000521">
    <property type="entry name" value="Transaminase_4ab_Lys_Orn"/>
    <property type="match status" value="1"/>
</dbReference>
<dbReference type="Pfam" id="PF00202">
    <property type="entry name" value="Aminotran_3"/>
    <property type="match status" value="1"/>
</dbReference>
<sequence length="447" mass="51112">MKKRSELQEKDLQYIFHPCAQMKDFEENPPLVIIKGEGLYLIDEEGKRYMDCISSWWVNLFGHANPRINQVVMEQIHDLEHVIFASFSHKPAIELAEALVEVLPQGINKFLFADNGSSCIEMALKLSFQYHLQTGNPQKTKFISLENAYHGETIGALGVGDVDIFTQTYRPLIKEGRKVRVPYLDNTKSDEEFAAYEEECIQELKKLIENSHHEIACMIVEPMVQGAAGMLMYSANYLKQVRELTKQYNIHLIDDEIAMGFGRTGKMFACEHAGITPDIMCLAKGLSSGYYPIAMACITTDIFNAFYADYKEGKSFLHSHTYSGNPLGCRIAVEVLRIFREENIMAMVQEKGEYLQRKMEELFQGREYVKSYRRMGMIGAIELHDIPGQERMGRKIAALALEKGVLIRPIGNIVYFMPPYIITKGEIDTMLEVCKVSMEEYIEQIKK</sequence>
<evidence type="ECO:0000256" key="2">
    <source>
        <dbReference type="ARBA" id="ARBA00004496"/>
    </source>
</evidence>
<evidence type="ECO:0000256" key="11">
    <source>
        <dbReference type="HAMAP-Rule" id="MF_00834"/>
    </source>
</evidence>
<comment type="function">
    <text evidence="11">Catalyzes the transfer of the alpha-amino group from S-adenosyl-L-methionine (SAM) to 7-keto-8-aminopelargonic acid (KAPA) to form 7,8-diaminopelargonic acid (DAPA). It is the only aminotransferase known to utilize SAM as an amino donor.</text>
</comment>
<dbReference type="GO" id="GO:0004015">
    <property type="term" value="F:adenosylmethionine-8-amino-7-oxononanoate transaminase activity"/>
    <property type="evidence" value="ECO:0007669"/>
    <property type="project" value="UniProtKB-UniRule"/>
</dbReference>
<dbReference type="EMBL" id="AUZI01000016">
    <property type="protein sequence ID" value="KID49068.1"/>
    <property type="molecule type" value="Genomic_DNA"/>
</dbReference>
<comment type="catalytic activity">
    <reaction evidence="11">
        <text>(8S)-8-amino-7-oxononanoate + S-adenosyl-L-methionine = S-adenosyl-4-methylsulfanyl-2-oxobutanoate + (7R,8S)-7,8-diammoniononanoate</text>
        <dbReference type="Rhea" id="RHEA:16861"/>
        <dbReference type="ChEBI" id="CHEBI:16490"/>
        <dbReference type="ChEBI" id="CHEBI:59789"/>
        <dbReference type="ChEBI" id="CHEBI:149468"/>
        <dbReference type="ChEBI" id="CHEBI:149469"/>
        <dbReference type="EC" id="2.6.1.62"/>
    </reaction>
</comment>
<evidence type="ECO:0000256" key="1">
    <source>
        <dbReference type="ARBA" id="ARBA00001933"/>
    </source>
</evidence>
<accession>A0A017H5B9</accession>
<dbReference type="Gene3D" id="3.90.1150.10">
    <property type="entry name" value="Aspartate Aminotransferase, domain 1"/>
    <property type="match status" value="1"/>
</dbReference>
<keyword evidence="5 11" id="KW-0032">Aminotransferase</keyword>
<comment type="subunit">
    <text evidence="3 11">Homodimer.</text>
</comment>
<dbReference type="GO" id="GO:0009102">
    <property type="term" value="P:biotin biosynthetic process"/>
    <property type="evidence" value="ECO:0007669"/>
    <property type="project" value="UniProtKB-UniRule"/>
</dbReference>
<dbReference type="GO" id="GO:0005737">
    <property type="term" value="C:cytoplasm"/>
    <property type="evidence" value="ECO:0007669"/>
    <property type="project" value="UniProtKB-SubCell"/>
</dbReference>
<dbReference type="GO" id="GO:0030170">
    <property type="term" value="F:pyridoxal phosphate binding"/>
    <property type="evidence" value="ECO:0007669"/>
    <property type="project" value="UniProtKB-UniRule"/>
</dbReference>
<dbReference type="Proteomes" id="UP000031184">
    <property type="component" value="Unassembled WGS sequence"/>
</dbReference>
<reference evidence="12 13" key="1">
    <citation type="submission" date="2013-08" db="EMBL/GenBank/DDBJ databases">
        <title>An opportunistic ruminal bacterium that causes liver abscesses in cattle.</title>
        <authorList>
            <person name="Benahmed F.H."/>
            <person name="Rasmussen M."/>
            <person name="Harbottle H."/>
            <person name="Soppet D."/>
            <person name="Nagaraja T.G."/>
            <person name="Davidson M."/>
        </authorList>
    </citation>
    <scope>NUCLEOTIDE SEQUENCE [LARGE SCALE GENOMIC DNA]</scope>
    <source>
        <strain evidence="12 13">B35</strain>
    </source>
</reference>
<dbReference type="NCBIfam" id="TIGR00508">
    <property type="entry name" value="bioA"/>
    <property type="match status" value="1"/>
</dbReference>
<name>A0A017H5B9_9FUSO</name>
<dbReference type="PATRIC" id="fig|1226633.4.peg.1296"/>
<dbReference type="PANTHER" id="PTHR42684">
    <property type="entry name" value="ADENOSYLMETHIONINE-8-AMINO-7-OXONONANOATE AMINOTRANSFERASE"/>
    <property type="match status" value="1"/>
</dbReference>
<feature type="binding site" evidence="11">
    <location>
        <position position="56"/>
    </location>
    <ligand>
        <name>substrate</name>
    </ligand>
</feature>
<feature type="binding site" evidence="11">
    <location>
        <position position="408"/>
    </location>
    <ligand>
        <name>substrate</name>
    </ligand>
</feature>
<dbReference type="InterPro" id="IPR015422">
    <property type="entry name" value="PyrdxlP-dep_Trfase_small"/>
</dbReference>
<dbReference type="InterPro" id="IPR005815">
    <property type="entry name" value="BioA"/>
</dbReference>
<dbReference type="PROSITE" id="PS00600">
    <property type="entry name" value="AA_TRANSFER_CLASS_3"/>
    <property type="match status" value="1"/>
</dbReference>
<dbReference type="FunFam" id="3.40.640.10:FF:000078">
    <property type="entry name" value="Adenosylmethionine-8-amino-7-oxononanoate aminotransferase"/>
    <property type="match status" value="1"/>
</dbReference>
<keyword evidence="9 11" id="KW-0663">Pyridoxal phosphate</keyword>
<feature type="binding site" evidence="11">
    <location>
        <position position="255"/>
    </location>
    <ligand>
        <name>pyridoxal 5'-phosphate</name>
        <dbReference type="ChEBI" id="CHEBI:597326"/>
    </ligand>
</feature>
<dbReference type="Gene3D" id="3.40.640.10">
    <property type="entry name" value="Type I PLP-dependent aspartate aminotransferase-like (Major domain)"/>
    <property type="match status" value="1"/>
</dbReference>
<feature type="site" description="Participates in the substrate recognition with KAPA and in a stacking interaction with the adenine ring of SAM" evidence="11">
    <location>
        <position position="19"/>
    </location>
</feature>
<evidence type="ECO:0000256" key="8">
    <source>
        <dbReference type="ARBA" id="ARBA00022756"/>
    </source>
</evidence>
<feature type="binding site" evidence="11">
    <location>
        <position position="284"/>
    </location>
    <ligand>
        <name>substrate</name>
    </ligand>
</feature>
<dbReference type="HAMAP" id="MF_00834">
    <property type="entry name" value="BioA"/>
    <property type="match status" value="1"/>
</dbReference>
<comment type="pathway">
    <text evidence="11">Cofactor biosynthesis; biotin biosynthesis; 7,8-diaminononanoate from 8-amino-7-oxononanoate (SAM route): step 1/1.</text>
</comment>
<dbReference type="UniPathway" id="UPA00078">
    <property type="reaction ID" value="UER00160"/>
</dbReference>
<keyword evidence="4 11" id="KW-0963">Cytoplasm</keyword>
<protein>
    <recommendedName>
        <fullName evidence="11">Adenosylmethionine-8-amino-7-oxononanoate aminotransferase</fullName>
        <ecNumber evidence="11">2.6.1.62</ecNumber>
    </recommendedName>
    <alternativeName>
        <fullName evidence="11">7,8-diamino-pelargonic acid aminotransferase</fullName>
        <shortName evidence="11">DAPA AT</shortName>
        <shortName evidence="11">DAPA aminotransferase</shortName>
    </alternativeName>
    <alternativeName>
        <fullName evidence="11">7,8-diaminononanoate synthase</fullName>
        <shortName evidence="11">DANS</shortName>
    </alternativeName>
    <alternativeName>
        <fullName evidence="11">Diaminopelargonic acid synthase</fullName>
    </alternativeName>
</protein>
<comment type="cofactor">
    <cofactor evidence="1 11">
        <name>pyridoxal 5'-phosphate</name>
        <dbReference type="ChEBI" id="CHEBI:597326"/>
    </cofactor>
</comment>
<dbReference type="RefSeq" id="WP_039121920.1">
    <property type="nucleotide sequence ID" value="NZ_AOJP01000003.1"/>
</dbReference>
<dbReference type="InterPro" id="IPR005814">
    <property type="entry name" value="Aminotrans_3"/>
</dbReference>
<keyword evidence="6 11" id="KW-0808">Transferase</keyword>
<feature type="binding site" evidence="11">
    <location>
        <position position="149"/>
    </location>
    <ligand>
        <name>substrate</name>
    </ligand>
</feature>
<dbReference type="CDD" id="cd00610">
    <property type="entry name" value="OAT_like"/>
    <property type="match status" value="1"/>
</dbReference>
<feature type="binding site" evidence="11">
    <location>
        <position position="319"/>
    </location>
    <ligand>
        <name>substrate</name>
    </ligand>
</feature>
<evidence type="ECO:0000256" key="7">
    <source>
        <dbReference type="ARBA" id="ARBA00022691"/>
    </source>
</evidence>
<organism evidence="12 13">
    <name type="scientific">Fusobacterium necrophorum subsp. funduliforme B35</name>
    <dbReference type="NCBI Taxonomy" id="1226633"/>
    <lineage>
        <taxon>Bacteria</taxon>
        <taxon>Fusobacteriati</taxon>
        <taxon>Fusobacteriota</taxon>
        <taxon>Fusobacteriia</taxon>
        <taxon>Fusobacteriales</taxon>
        <taxon>Fusobacteriaceae</taxon>
        <taxon>Fusobacterium</taxon>
    </lineage>
</organism>
<dbReference type="InterPro" id="IPR015421">
    <property type="entry name" value="PyrdxlP-dep_Trfase_major"/>
</dbReference>